<accession>A0A815AM47</accession>
<evidence type="ECO:0000313" key="2">
    <source>
        <dbReference type="Proteomes" id="UP000663852"/>
    </source>
</evidence>
<dbReference type="Proteomes" id="UP000663852">
    <property type="component" value="Unassembled WGS sequence"/>
</dbReference>
<protein>
    <submittedName>
        <fullName evidence="1">Uncharacterized protein</fullName>
    </submittedName>
</protein>
<proteinExistence type="predicted"/>
<evidence type="ECO:0000313" key="1">
    <source>
        <dbReference type="EMBL" id="CAF1258899.1"/>
    </source>
</evidence>
<name>A0A815AM47_ADIRI</name>
<dbReference type="AlphaFoldDB" id="A0A815AM47"/>
<comment type="caution">
    <text evidence="1">The sequence shown here is derived from an EMBL/GenBank/DDBJ whole genome shotgun (WGS) entry which is preliminary data.</text>
</comment>
<gene>
    <name evidence="1" type="ORF">EDS130_LOCUS28402</name>
</gene>
<sequence length="107" mass="12235">MANSNSPPPSYDTVLPSISRFRARSAVRGGSPGDAYLRIQQQILNILQRIHFRLHPRKKYKHPVEVKVEKTIIKPLDATQYLDVIIDKTIKVEKSSSTSRIENGWTH</sequence>
<organism evidence="1 2">
    <name type="scientific">Adineta ricciae</name>
    <name type="common">Rotifer</name>
    <dbReference type="NCBI Taxonomy" id="249248"/>
    <lineage>
        <taxon>Eukaryota</taxon>
        <taxon>Metazoa</taxon>
        <taxon>Spiralia</taxon>
        <taxon>Gnathifera</taxon>
        <taxon>Rotifera</taxon>
        <taxon>Eurotatoria</taxon>
        <taxon>Bdelloidea</taxon>
        <taxon>Adinetida</taxon>
        <taxon>Adinetidae</taxon>
        <taxon>Adineta</taxon>
    </lineage>
</organism>
<reference evidence="1" key="1">
    <citation type="submission" date="2021-02" db="EMBL/GenBank/DDBJ databases">
        <authorList>
            <person name="Nowell W R."/>
        </authorList>
    </citation>
    <scope>NUCLEOTIDE SEQUENCE</scope>
</reference>
<dbReference type="EMBL" id="CAJNOJ010000185">
    <property type="protein sequence ID" value="CAF1258899.1"/>
    <property type="molecule type" value="Genomic_DNA"/>
</dbReference>